<dbReference type="RefSeq" id="XP_058332896.1">
    <property type="nucleotide sequence ID" value="XM_058473893.1"/>
</dbReference>
<keyword evidence="3" id="KW-1185">Reference proteome</keyword>
<dbReference type="GeneID" id="83201196"/>
<evidence type="ECO:0000313" key="3">
    <source>
        <dbReference type="Proteomes" id="UP001150941"/>
    </source>
</evidence>
<organism evidence="2 3">
    <name type="scientific">Penicillium chermesinum</name>
    <dbReference type="NCBI Taxonomy" id="63820"/>
    <lineage>
        <taxon>Eukaryota</taxon>
        <taxon>Fungi</taxon>
        <taxon>Dikarya</taxon>
        <taxon>Ascomycota</taxon>
        <taxon>Pezizomycotina</taxon>
        <taxon>Eurotiomycetes</taxon>
        <taxon>Eurotiomycetidae</taxon>
        <taxon>Eurotiales</taxon>
        <taxon>Aspergillaceae</taxon>
        <taxon>Penicillium</taxon>
    </lineage>
</organism>
<accession>A0A9W9TSX1</accession>
<evidence type="ECO:0000313" key="2">
    <source>
        <dbReference type="EMBL" id="KAJ5239977.1"/>
    </source>
</evidence>
<feature type="region of interest" description="Disordered" evidence="1">
    <location>
        <begin position="159"/>
        <end position="183"/>
    </location>
</feature>
<dbReference type="Proteomes" id="UP001150941">
    <property type="component" value="Unassembled WGS sequence"/>
</dbReference>
<gene>
    <name evidence="2" type="ORF">N7468_004596</name>
</gene>
<dbReference type="OrthoDB" id="4359969at2759"/>
<comment type="caution">
    <text evidence="2">The sequence shown here is derived from an EMBL/GenBank/DDBJ whole genome shotgun (WGS) entry which is preliminary data.</text>
</comment>
<dbReference type="AlphaFoldDB" id="A0A9W9TSX1"/>
<evidence type="ECO:0000256" key="1">
    <source>
        <dbReference type="SAM" id="MobiDB-lite"/>
    </source>
</evidence>
<reference evidence="2" key="2">
    <citation type="journal article" date="2023" name="IMA Fungus">
        <title>Comparative genomic study of the Penicillium genus elucidates a diverse pangenome and 15 lateral gene transfer events.</title>
        <authorList>
            <person name="Petersen C."/>
            <person name="Sorensen T."/>
            <person name="Nielsen M.R."/>
            <person name="Sondergaard T.E."/>
            <person name="Sorensen J.L."/>
            <person name="Fitzpatrick D.A."/>
            <person name="Frisvad J.C."/>
            <person name="Nielsen K.L."/>
        </authorList>
    </citation>
    <scope>NUCLEOTIDE SEQUENCE</scope>
    <source>
        <strain evidence="2">IBT 19713</strain>
    </source>
</reference>
<proteinExistence type="predicted"/>
<feature type="compositionally biased region" description="Basic residues" evidence="1">
    <location>
        <begin position="159"/>
        <end position="170"/>
    </location>
</feature>
<reference evidence="2" key="1">
    <citation type="submission" date="2022-11" db="EMBL/GenBank/DDBJ databases">
        <authorList>
            <person name="Petersen C."/>
        </authorList>
    </citation>
    <scope>NUCLEOTIDE SEQUENCE</scope>
    <source>
        <strain evidence="2">IBT 19713</strain>
    </source>
</reference>
<sequence>MLRRPPTMVWLREEEVEITLQSVFDKNKVLIALGQLNLNDRSQIPVGHSIGSSSASFQSGPSHGDLDTIPHASVLGSSSASYYSTSIFNEQPTSDETMEEAPSVRTSVGNSLVNPVDTTATITRLRQASARTQYRVTPLRERKRPRIVINSVNLPREHRKGRGQIGHRGRDKGECEQGGSNSRIMDDHLANPYCLVENYRRNSQIRVSARPTVHDEQLLYPTFTNSRLWPDAKPNVSKGTNLARESNLASSSYEVTMADSSANTFQDTFRMKKVDEYFLLGEPKGDRGDVVW</sequence>
<protein>
    <submittedName>
        <fullName evidence="2">Uncharacterized protein</fullName>
    </submittedName>
</protein>
<dbReference type="EMBL" id="JAPQKS010000003">
    <property type="protein sequence ID" value="KAJ5239977.1"/>
    <property type="molecule type" value="Genomic_DNA"/>
</dbReference>
<name>A0A9W9TSX1_9EURO</name>